<organism evidence="2 3">
    <name type="scientific">Rotaria sordida</name>
    <dbReference type="NCBI Taxonomy" id="392033"/>
    <lineage>
        <taxon>Eukaryota</taxon>
        <taxon>Metazoa</taxon>
        <taxon>Spiralia</taxon>
        <taxon>Gnathifera</taxon>
        <taxon>Rotifera</taxon>
        <taxon>Eurotatoria</taxon>
        <taxon>Bdelloidea</taxon>
        <taxon>Philodinida</taxon>
        <taxon>Philodinidae</taxon>
        <taxon>Rotaria</taxon>
    </lineage>
</organism>
<dbReference type="Proteomes" id="UP000663836">
    <property type="component" value="Unassembled WGS sequence"/>
</dbReference>
<dbReference type="AlphaFoldDB" id="A0A819KWI1"/>
<dbReference type="PANTHER" id="PTHR43272:SF107">
    <property type="entry name" value="LONG-CHAIN-FATTY-ACID--COA LIGASE 5"/>
    <property type="match status" value="1"/>
</dbReference>
<gene>
    <name evidence="2" type="ORF">JBS370_LOCUS23776</name>
</gene>
<dbReference type="GO" id="GO:0005783">
    <property type="term" value="C:endoplasmic reticulum"/>
    <property type="evidence" value="ECO:0007669"/>
    <property type="project" value="TreeGrafter"/>
</dbReference>
<dbReference type="PANTHER" id="PTHR43272">
    <property type="entry name" value="LONG-CHAIN-FATTY-ACID--COA LIGASE"/>
    <property type="match status" value="1"/>
</dbReference>
<dbReference type="GO" id="GO:0004467">
    <property type="term" value="F:long-chain fatty acid-CoA ligase activity"/>
    <property type="evidence" value="ECO:0007669"/>
    <property type="project" value="TreeGrafter"/>
</dbReference>
<accession>A0A819KWI1</accession>
<proteinExistence type="predicted"/>
<evidence type="ECO:0000313" key="2">
    <source>
        <dbReference type="EMBL" id="CAF3955405.1"/>
    </source>
</evidence>
<dbReference type="EMBL" id="CAJOBD010003566">
    <property type="protein sequence ID" value="CAF3955405.1"/>
    <property type="molecule type" value="Genomic_DNA"/>
</dbReference>
<evidence type="ECO:0000313" key="3">
    <source>
        <dbReference type="Proteomes" id="UP000663836"/>
    </source>
</evidence>
<protein>
    <submittedName>
        <fullName evidence="2">Uncharacterized protein</fullName>
    </submittedName>
</protein>
<dbReference type="GO" id="GO:0016020">
    <property type="term" value="C:membrane"/>
    <property type="evidence" value="ECO:0007669"/>
    <property type="project" value="TreeGrafter"/>
</dbReference>
<name>A0A819KWI1_9BILA</name>
<comment type="caution">
    <text evidence="2">The sequence shown here is derived from an EMBL/GenBank/DDBJ whole genome shotgun (WGS) entry which is preliminary data.</text>
</comment>
<sequence length="135" mass="15972">MKGEYIAPERIENIYIQSKYIAQAFVYGNSYKSSTVAIIVPDHDVFLKYASEHHISGNMEELCKKQEIKDLIFNDIKELEKLNQLKGFELVKDIYLYPDQFSVENNLLTPTMKSKRPELAKYFEKQIDEMYKYIE</sequence>
<dbReference type="SUPFAM" id="SSF56801">
    <property type="entry name" value="Acetyl-CoA synthetase-like"/>
    <property type="match status" value="1"/>
</dbReference>
<evidence type="ECO:0000256" key="1">
    <source>
        <dbReference type="ARBA" id="ARBA00022598"/>
    </source>
</evidence>
<reference evidence="2" key="1">
    <citation type="submission" date="2021-02" db="EMBL/GenBank/DDBJ databases">
        <authorList>
            <person name="Nowell W R."/>
        </authorList>
    </citation>
    <scope>NUCLEOTIDE SEQUENCE</scope>
</reference>
<keyword evidence="1" id="KW-0436">Ligase</keyword>